<dbReference type="Proteomes" id="UP001626550">
    <property type="component" value="Unassembled WGS sequence"/>
</dbReference>
<feature type="compositionally biased region" description="Acidic residues" evidence="1">
    <location>
        <begin position="145"/>
        <end position="166"/>
    </location>
</feature>
<sequence length="247" mass="28847">MNCIYAAKWLVRTIFSSCKKKDKDNELLAIMQLMREEIKRLNNVLDPTKEGEANKTYVYNLALVSMGKVMDFDASNPKKPVTFLKEKVQMEKQLGALFDLLLKERDTMREENKAEEKAEMRNNLMDNVSTDLYDDGDYMSTDMMQGDEFEDDESDENMLEADDTEEETKKVVATPGKDDRVKWQDPEEEMDPKELEELEGDQAEPQQQILAAPERIKVGIEENEELIEREEDILEKEEKKETKKKKR</sequence>
<comment type="caution">
    <text evidence="2">The sequence shown here is derived from an EMBL/GenBank/DDBJ whole genome shotgun (WGS) entry which is preliminary data.</text>
</comment>
<reference evidence="2 3" key="1">
    <citation type="submission" date="2024-11" db="EMBL/GenBank/DDBJ databases">
        <title>Adaptive evolution of stress response genes in parasites aligns with host niche diversity.</title>
        <authorList>
            <person name="Hahn C."/>
            <person name="Resl P."/>
        </authorList>
    </citation>
    <scope>NUCLEOTIDE SEQUENCE [LARGE SCALE GENOMIC DNA]</scope>
    <source>
        <strain evidence="2">EGGRZ-B1_66</strain>
        <tissue evidence="2">Body</tissue>
    </source>
</reference>
<gene>
    <name evidence="2" type="ORF">Ciccas_013073</name>
</gene>
<proteinExistence type="predicted"/>
<dbReference type="AlphaFoldDB" id="A0ABD2PPM4"/>
<dbReference type="EMBL" id="JBJKFK010005307">
    <property type="protein sequence ID" value="KAL3308396.1"/>
    <property type="molecule type" value="Genomic_DNA"/>
</dbReference>
<evidence type="ECO:0000313" key="2">
    <source>
        <dbReference type="EMBL" id="KAL3308396.1"/>
    </source>
</evidence>
<organism evidence="2 3">
    <name type="scientific">Cichlidogyrus casuarinus</name>
    <dbReference type="NCBI Taxonomy" id="1844966"/>
    <lineage>
        <taxon>Eukaryota</taxon>
        <taxon>Metazoa</taxon>
        <taxon>Spiralia</taxon>
        <taxon>Lophotrochozoa</taxon>
        <taxon>Platyhelminthes</taxon>
        <taxon>Monogenea</taxon>
        <taxon>Monopisthocotylea</taxon>
        <taxon>Dactylogyridea</taxon>
        <taxon>Ancyrocephalidae</taxon>
        <taxon>Cichlidogyrus</taxon>
    </lineage>
</organism>
<feature type="compositionally biased region" description="Acidic residues" evidence="1">
    <location>
        <begin position="221"/>
        <end position="235"/>
    </location>
</feature>
<feature type="compositionally biased region" description="Basic and acidic residues" evidence="1">
    <location>
        <begin position="176"/>
        <end position="185"/>
    </location>
</feature>
<accession>A0ABD2PPM4</accession>
<keyword evidence="3" id="KW-1185">Reference proteome</keyword>
<evidence type="ECO:0000256" key="1">
    <source>
        <dbReference type="SAM" id="MobiDB-lite"/>
    </source>
</evidence>
<name>A0ABD2PPM4_9PLAT</name>
<evidence type="ECO:0000313" key="3">
    <source>
        <dbReference type="Proteomes" id="UP001626550"/>
    </source>
</evidence>
<feature type="compositionally biased region" description="Acidic residues" evidence="1">
    <location>
        <begin position="186"/>
        <end position="202"/>
    </location>
</feature>
<feature type="region of interest" description="Disordered" evidence="1">
    <location>
        <begin position="140"/>
        <end position="247"/>
    </location>
</feature>
<protein>
    <submittedName>
        <fullName evidence="2">Uncharacterized protein</fullName>
    </submittedName>
</protein>